<evidence type="ECO:0000313" key="2">
    <source>
        <dbReference type="Proteomes" id="UP000059680"/>
    </source>
</evidence>
<dbReference type="EMBL" id="AP014958">
    <property type="protein sequence ID" value="BAS81062.1"/>
    <property type="molecule type" value="Genomic_DNA"/>
</dbReference>
<gene>
    <name evidence="1" type="ordered locus">Os02g0765925</name>
    <name evidence="1" type="ORF">OSNPB_020765925</name>
</gene>
<dbReference type="PaxDb" id="39947-A0A0P0VPX6"/>
<proteinExistence type="predicted"/>
<dbReference type="Proteomes" id="UP000059680">
    <property type="component" value="Chromosome 2"/>
</dbReference>
<reference evidence="2" key="1">
    <citation type="journal article" date="2005" name="Nature">
        <title>The map-based sequence of the rice genome.</title>
        <authorList>
            <consortium name="International rice genome sequencing project (IRGSP)"/>
            <person name="Matsumoto T."/>
            <person name="Wu J."/>
            <person name="Kanamori H."/>
            <person name="Katayose Y."/>
            <person name="Fujisawa M."/>
            <person name="Namiki N."/>
            <person name="Mizuno H."/>
            <person name="Yamamoto K."/>
            <person name="Antonio B.A."/>
            <person name="Baba T."/>
            <person name="Sakata K."/>
            <person name="Nagamura Y."/>
            <person name="Aoki H."/>
            <person name="Arikawa K."/>
            <person name="Arita K."/>
            <person name="Bito T."/>
            <person name="Chiden Y."/>
            <person name="Fujitsuka N."/>
            <person name="Fukunaka R."/>
            <person name="Hamada M."/>
            <person name="Harada C."/>
            <person name="Hayashi A."/>
            <person name="Hijishita S."/>
            <person name="Honda M."/>
            <person name="Hosokawa S."/>
            <person name="Ichikawa Y."/>
            <person name="Idonuma A."/>
            <person name="Iijima M."/>
            <person name="Ikeda M."/>
            <person name="Ikeno M."/>
            <person name="Ito K."/>
            <person name="Ito S."/>
            <person name="Ito T."/>
            <person name="Ito Y."/>
            <person name="Ito Y."/>
            <person name="Iwabuchi A."/>
            <person name="Kamiya K."/>
            <person name="Karasawa W."/>
            <person name="Kurita K."/>
            <person name="Katagiri S."/>
            <person name="Kikuta A."/>
            <person name="Kobayashi H."/>
            <person name="Kobayashi N."/>
            <person name="Machita K."/>
            <person name="Maehara T."/>
            <person name="Masukawa M."/>
            <person name="Mizubayashi T."/>
            <person name="Mukai Y."/>
            <person name="Nagasaki H."/>
            <person name="Nagata Y."/>
            <person name="Naito S."/>
            <person name="Nakashima M."/>
            <person name="Nakama Y."/>
            <person name="Nakamichi Y."/>
            <person name="Nakamura M."/>
            <person name="Meguro A."/>
            <person name="Negishi M."/>
            <person name="Ohta I."/>
            <person name="Ohta T."/>
            <person name="Okamoto M."/>
            <person name="Ono N."/>
            <person name="Saji S."/>
            <person name="Sakaguchi M."/>
            <person name="Sakai K."/>
            <person name="Shibata M."/>
            <person name="Shimokawa T."/>
            <person name="Song J."/>
            <person name="Takazaki Y."/>
            <person name="Terasawa K."/>
            <person name="Tsugane M."/>
            <person name="Tsuji K."/>
            <person name="Ueda S."/>
            <person name="Waki K."/>
            <person name="Yamagata H."/>
            <person name="Yamamoto M."/>
            <person name="Yamamoto S."/>
            <person name="Yamane H."/>
            <person name="Yoshiki S."/>
            <person name="Yoshihara R."/>
            <person name="Yukawa K."/>
            <person name="Zhong H."/>
            <person name="Yano M."/>
            <person name="Yuan Q."/>
            <person name="Ouyang S."/>
            <person name="Liu J."/>
            <person name="Jones K.M."/>
            <person name="Gansberger K."/>
            <person name="Moffat K."/>
            <person name="Hill J."/>
            <person name="Bera J."/>
            <person name="Fadrosh D."/>
            <person name="Jin S."/>
            <person name="Johri S."/>
            <person name="Kim M."/>
            <person name="Overton L."/>
            <person name="Reardon M."/>
            <person name="Tsitrin T."/>
            <person name="Vuong H."/>
            <person name="Weaver B."/>
            <person name="Ciecko A."/>
            <person name="Tallon L."/>
            <person name="Jackson J."/>
            <person name="Pai G."/>
            <person name="Aken S.V."/>
            <person name="Utterback T."/>
            <person name="Reidmuller S."/>
            <person name="Feldblyum T."/>
            <person name="Hsiao J."/>
            <person name="Zismann V."/>
            <person name="Iobst S."/>
            <person name="de Vazeille A.R."/>
            <person name="Buell C.R."/>
            <person name="Ying K."/>
            <person name="Li Y."/>
            <person name="Lu T."/>
            <person name="Huang Y."/>
            <person name="Zhao Q."/>
            <person name="Feng Q."/>
            <person name="Zhang L."/>
            <person name="Zhu J."/>
            <person name="Weng Q."/>
            <person name="Mu J."/>
            <person name="Lu Y."/>
            <person name="Fan D."/>
            <person name="Liu Y."/>
            <person name="Guan J."/>
            <person name="Zhang Y."/>
            <person name="Yu S."/>
            <person name="Liu X."/>
            <person name="Zhang Y."/>
            <person name="Hong G."/>
            <person name="Han B."/>
            <person name="Choisne N."/>
            <person name="Demange N."/>
            <person name="Orjeda G."/>
            <person name="Samain S."/>
            <person name="Cattolico L."/>
            <person name="Pelletier E."/>
            <person name="Couloux A."/>
            <person name="Segurens B."/>
            <person name="Wincker P."/>
            <person name="D'Hont A."/>
            <person name="Scarpelli C."/>
            <person name="Weissenbach J."/>
            <person name="Salanoubat M."/>
            <person name="Quetier F."/>
            <person name="Yu Y."/>
            <person name="Kim H.R."/>
            <person name="Rambo T."/>
            <person name="Currie J."/>
            <person name="Collura K."/>
            <person name="Luo M."/>
            <person name="Yang T."/>
            <person name="Ammiraju J.S.S."/>
            <person name="Engler F."/>
            <person name="Soderlund C."/>
            <person name="Wing R.A."/>
            <person name="Palmer L.E."/>
            <person name="de la Bastide M."/>
            <person name="Spiegel L."/>
            <person name="Nascimento L."/>
            <person name="Zutavern T."/>
            <person name="O'Shaughnessy A."/>
            <person name="Dike S."/>
            <person name="Dedhia N."/>
            <person name="Preston R."/>
            <person name="Balija V."/>
            <person name="McCombie W.R."/>
            <person name="Chow T."/>
            <person name="Chen H."/>
            <person name="Chung M."/>
            <person name="Chen C."/>
            <person name="Shaw J."/>
            <person name="Wu H."/>
            <person name="Hsiao K."/>
            <person name="Chao Y."/>
            <person name="Chu M."/>
            <person name="Cheng C."/>
            <person name="Hour A."/>
            <person name="Lee P."/>
            <person name="Lin S."/>
            <person name="Lin Y."/>
            <person name="Liou J."/>
            <person name="Liu S."/>
            <person name="Hsing Y."/>
            <person name="Raghuvanshi S."/>
            <person name="Mohanty A."/>
            <person name="Bharti A.K."/>
            <person name="Gaur A."/>
            <person name="Gupta V."/>
            <person name="Kumar D."/>
            <person name="Ravi V."/>
            <person name="Vij S."/>
            <person name="Kapur A."/>
            <person name="Khurana P."/>
            <person name="Khurana P."/>
            <person name="Khurana J.P."/>
            <person name="Tyagi A.K."/>
            <person name="Gaikwad K."/>
            <person name="Singh A."/>
            <person name="Dalal V."/>
            <person name="Srivastava S."/>
            <person name="Dixit A."/>
            <person name="Pal A.K."/>
            <person name="Ghazi I.A."/>
            <person name="Yadav M."/>
            <person name="Pandit A."/>
            <person name="Bhargava A."/>
            <person name="Sureshbabu K."/>
            <person name="Batra K."/>
            <person name="Sharma T.R."/>
            <person name="Mohapatra T."/>
            <person name="Singh N.K."/>
            <person name="Messing J."/>
            <person name="Nelson A.B."/>
            <person name="Fuks G."/>
            <person name="Kavchok S."/>
            <person name="Keizer G."/>
            <person name="Linton E."/>
            <person name="Llaca V."/>
            <person name="Song R."/>
            <person name="Tanyolac B."/>
            <person name="Young S."/>
            <person name="Ho-Il K."/>
            <person name="Hahn J.H."/>
            <person name="Sangsakoo G."/>
            <person name="Vanavichit A."/>
            <person name="de Mattos Luiz.A.T."/>
            <person name="Zimmer P.D."/>
            <person name="Malone G."/>
            <person name="Dellagostin O."/>
            <person name="de Oliveira A.C."/>
            <person name="Bevan M."/>
            <person name="Bancroft I."/>
            <person name="Minx P."/>
            <person name="Cordum H."/>
            <person name="Wilson R."/>
            <person name="Cheng Z."/>
            <person name="Jin W."/>
            <person name="Jiang J."/>
            <person name="Leong S.A."/>
            <person name="Iwama H."/>
            <person name="Gojobori T."/>
            <person name="Itoh T."/>
            <person name="Niimura Y."/>
            <person name="Fujii Y."/>
            <person name="Habara T."/>
            <person name="Sakai H."/>
            <person name="Sato Y."/>
            <person name="Wilson G."/>
            <person name="Kumar K."/>
            <person name="McCouch S."/>
            <person name="Juretic N."/>
            <person name="Hoen D."/>
            <person name="Wright S."/>
            <person name="Bruskiewich R."/>
            <person name="Bureau T."/>
            <person name="Miyao A."/>
            <person name="Hirochika H."/>
            <person name="Nishikawa T."/>
            <person name="Kadowaki K."/>
            <person name="Sugiura M."/>
            <person name="Burr B."/>
            <person name="Sasaki T."/>
        </authorList>
    </citation>
    <scope>NUCLEOTIDE SEQUENCE [LARGE SCALE GENOMIC DNA]</scope>
    <source>
        <strain evidence="2">cv. Nipponbare</strain>
    </source>
</reference>
<keyword evidence="2" id="KW-1185">Reference proteome</keyword>
<dbReference type="InParanoid" id="A0A0P0VPX6"/>
<dbReference type="AlphaFoldDB" id="A0A0P0VPX6"/>
<reference evidence="1 2" key="3">
    <citation type="journal article" date="2013" name="Rice">
        <title>Improvement of the Oryza sativa Nipponbare reference genome using next generation sequence and optical map data.</title>
        <authorList>
            <person name="Kawahara Y."/>
            <person name="de la Bastide M."/>
            <person name="Hamilton J.P."/>
            <person name="Kanamori H."/>
            <person name="McCombie W.R."/>
            <person name="Ouyang S."/>
            <person name="Schwartz D.C."/>
            <person name="Tanaka T."/>
            <person name="Wu J."/>
            <person name="Zhou S."/>
            <person name="Childs K.L."/>
            <person name="Davidson R.M."/>
            <person name="Lin H."/>
            <person name="Quesada-Ocampo L."/>
            <person name="Vaillancourt B."/>
            <person name="Sakai H."/>
            <person name="Lee S.S."/>
            <person name="Kim J."/>
            <person name="Numa H."/>
            <person name="Itoh T."/>
            <person name="Buell C.R."/>
            <person name="Matsumoto T."/>
        </authorList>
    </citation>
    <scope>NUCLEOTIDE SEQUENCE [LARGE SCALE GENOMIC DNA]</scope>
    <source>
        <strain evidence="2">cv. Nipponbare</strain>
    </source>
</reference>
<name>A0A0P0VPX6_ORYSJ</name>
<reference evidence="1 2" key="2">
    <citation type="journal article" date="2013" name="Plant Cell Physiol.">
        <title>Rice Annotation Project Database (RAP-DB): an integrative and interactive database for rice genomics.</title>
        <authorList>
            <person name="Sakai H."/>
            <person name="Lee S.S."/>
            <person name="Tanaka T."/>
            <person name="Numa H."/>
            <person name="Kim J."/>
            <person name="Kawahara Y."/>
            <person name="Wakimoto H."/>
            <person name="Yang C.C."/>
            <person name="Iwamoto M."/>
            <person name="Abe T."/>
            <person name="Yamada Y."/>
            <person name="Muto A."/>
            <person name="Inokuchi H."/>
            <person name="Ikemura T."/>
            <person name="Matsumoto T."/>
            <person name="Sasaki T."/>
            <person name="Itoh T."/>
        </authorList>
    </citation>
    <scope>NUCLEOTIDE SEQUENCE [LARGE SCALE GENOMIC DNA]</scope>
    <source>
        <strain evidence="2">cv. Nipponbare</strain>
    </source>
</reference>
<sequence>LLLVLLPLPPHGPEPLDQDVGDDRRQLVARHGLLVHAGEVRVAADAAADEDVGRLDDLAGAVLGEAAHESDVGDLHLAAAVWTAGPVHPHRPGHRHELLHLRRHQQRPLLRLDDGLAAELVAGARDEALEQQRRLRGELLKQRLGEQRLHLLILDVRDHDVLLHGEAELAGAVLVGEARELEHVRRLHPSHGHVQADVGQPFLLLRVHAEVVPPLPFLVDEVLRRRALQHAVRHPLLHLRPENLHPKFVDEPHHAGLLAVAPGAEVAVRLENGLAHRDDVVAGDPGVERQRLLPPLGADEPADEEVEPELAVLHRRHVREIVDVRVLVQIVRPDHAHLIRLLTGW</sequence>
<evidence type="ECO:0000313" key="1">
    <source>
        <dbReference type="EMBL" id="BAS81062.1"/>
    </source>
</evidence>
<dbReference type="Gramene" id="Os02t0765925-00">
    <property type="protein sequence ID" value="Os02t0765925-00"/>
    <property type="gene ID" value="Os02g0765925"/>
</dbReference>
<protein>
    <submittedName>
        <fullName evidence="1">Os02g0765925 protein</fullName>
    </submittedName>
</protein>
<organism evidence="1 2">
    <name type="scientific">Oryza sativa subsp. japonica</name>
    <name type="common">Rice</name>
    <dbReference type="NCBI Taxonomy" id="39947"/>
    <lineage>
        <taxon>Eukaryota</taxon>
        <taxon>Viridiplantae</taxon>
        <taxon>Streptophyta</taxon>
        <taxon>Embryophyta</taxon>
        <taxon>Tracheophyta</taxon>
        <taxon>Spermatophyta</taxon>
        <taxon>Magnoliopsida</taxon>
        <taxon>Liliopsida</taxon>
        <taxon>Poales</taxon>
        <taxon>Poaceae</taxon>
        <taxon>BOP clade</taxon>
        <taxon>Oryzoideae</taxon>
        <taxon>Oryzeae</taxon>
        <taxon>Oryzinae</taxon>
        <taxon>Oryza</taxon>
        <taxon>Oryza sativa</taxon>
    </lineage>
</organism>
<accession>A0A0P0VPX6</accession>
<feature type="non-terminal residue" evidence="1">
    <location>
        <position position="1"/>
    </location>
</feature>